<evidence type="ECO:0000313" key="2">
    <source>
        <dbReference type="EMBL" id="GMK43715.1"/>
    </source>
</evidence>
<dbReference type="Gene3D" id="3.40.50.720">
    <property type="entry name" value="NAD(P)-binding Rossmann-like Domain"/>
    <property type="match status" value="1"/>
</dbReference>
<sequence length="214" mass="23095">MMKIGIIGANGQVGSLIMKEAQERGHEVTAIVRNASKVSDSNVSILEKDIFHLTGADLKPFDVVVNTFKAPEGEEHLYVDAGRALTAALQDAPGTKLIVVGGAGSLYVDEQKTTKLMDTPEFPAFVYPTASNAGKQLDELKNTSSITWTYISPAAFFDPKGKRTGAYTKGLDHVIVNSQGQSYVSYADYAIAVLDEIENPQHANERFTLVGEAE</sequence>
<reference evidence="2 3" key="1">
    <citation type="submission" date="2023-05" db="EMBL/GenBank/DDBJ databases">
        <title>Draft genome of Paenibacillus sp. CCS26.</title>
        <authorList>
            <person name="Akita H."/>
            <person name="Shinto Y."/>
            <person name="Kimura Z."/>
        </authorList>
    </citation>
    <scope>NUCLEOTIDE SEQUENCE [LARGE SCALE GENOMIC DNA]</scope>
    <source>
        <strain evidence="2 3">CCS26</strain>
    </source>
</reference>
<dbReference type="InterPro" id="IPR036291">
    <property type="entry name" value="NAD(P)-bd_dom_sf"/>
</dbReference>
<dbReference type="PANTHER" id="PTHR43355">
    <property type="entry name" value="FLAVIN REDUCTASE (NADPH)"/>
    <property type="match status" value="1"/>
</dbReference>
<dbReference type="Proteomes" id="UP001285921">
    <property type="component" value="Unassembled WGS sequence"/>
</dbReference>
<dbReference type="CDD" id="cd05244">
    <property type="entry name" value="BVR-B_like_SDR_a"/>
    <property type="match status" value="1"/>
</dbReference>
<dbReference type="Pfam" id="PF13460">
    <property type="entry name" value="NAD_binding_10"/>
    <property type="match status" value="1"/>
</dbReference>
<keyword evidence="3" id="KW-1185">Reference proteome</keyword>
<dbReference type="InterPro" id="IPR016040">
    <property type="entry name" value="NAD(P)-bd_dom"/>
</dbReference>
<feature type="domain" description="NAD(P)-binding" evidence="1">
    <location>
        <begin position="8"/>
        <end position="198"/>
    </location>
</feature>
<proteinExistence type="predicted"/>
<dbReference type="InterPro" id="IPR051606">
    <property type="entry name" value="Polyketide_Oxido-like"/>
</dbReference>
<name>A0ABQ6NF36_9BACL</name>
<gene>
    <name evidence="2" type="primary">ywnB</name>
    <name evidence="2" type="ORF">PghCCS26_08420</name>
</gene>
<dbReference type="PANTHER" id="PTHR43355:SF2">
    <property type="entry name" value="FLAVIN REDUCTASE (NADPH)"/>
    <property type="match status" value="1"/>
</dbReference>
<protein>
    <recommendedName>
        <fullName evidence="1">NAD(P)-binding domain-containing protein</fullName>
    </recommendedName>
</protein>
<organism evidence="2 3">
    <name type="scientific">Paenibacillus glycanilyticus</name>
    <dbReference type="NCBI Taxonomy" id="126569"/>
    <lineage>
        <taxon>Bacteria</taxon>
        <taxon>Bacillati</taxon>
        <taxon>Bacillota</taxon>
        <taxon>Bacilli</taxon>
        <taxon>Bacillales</taxon>
        <taxon>Paenibacillaceae</taxon>
        <taxon>Paenibacillus</taxon>
    </lineage>
</organism>
<comment type="caution">
    <text evidence="2">The sequence shown here is derived from an EMBL/GenBank/DDBJ whole genome shotgun (WGS) entry which is preliminary data.</text>
</comment>
<accession>A0ABQ6NF36</accession>
<dbReference type="EMBL" id="BTCL01000002">
    <property type="protein sequence ID" value="GMK43715.1"/>
    <property type="molecule type" value="Genomic_DNA"/>
</dbReference>
<evidence type="ECO:0000259" key="1">
    <source>
        <dbReference type="Pfam" id="PF13460"/>
    </source>
</evidence>
<evidence type="ECO:0000313" key="3">
    <source>
        <dbReference type="Proteomes" id="UP001285921"/>
    </source>
</evidence>
<dbReference type="SUPFAM" id="SSF51735">
    <property type="entry name" value="NAD(P)-binding Rossmann-fold domains"/>
    <property type="match status" value="1"/>
</dbReference>